<dbReference type="Proteomes" id="UP001634007">
    <property type="component" value="Unassembled WGS sequence"/>
</dbReference>
<evidence type="ECO:0000313" key="2">
    <source>
        <dbReference type="Proteomes" id="UP001634007"/>
    </source>
</evidence>
<name>A0ABD3LLX2_EUCGL</name>
<reference evidence="1 2" key="1">
    <citation type="submission" date="2024-11" db="EMBL/GenBank/DDBJ databases">
        <title>Chromosome-level genome assembly of Eucalyptus globulus Labill. provides insights into its genome evolution.</title>
        <authorList>
            <person name="Li X."/>
        </authorList>
    </citation>
    <scope>NUCLEOTIDE SEQUENCE [LARGE SCALE GENOMIC DNA]</scope>
    <source>
        <strain evidence="1">CL2024</strain>
        <tissue evidence="1">Fresh tender leaves</tissue>
    </source>
</reference>
<dbReference type="AlphaFoldDB" id="A0ABD3LLX2"/>
<sequence length="94" mass="9770">MGHGKRPNSQGVGQYLGLGPGRFLRPIDDGDSVGPTSLEWGSTFRGCRSGPVGGLPTKLELLPPAAAAAAAASAAATVKCFQWKVYSREGPEWT</sequence>
<protein>
    <submittedName>
        <fullName evidence="1">Uncharacterized protein</fullName>
    </submittedName>
</protein>
<keyword evidence="2" id="KW-1185">Reference proteome</keyword>
<evidence type="ECO:0000313" key="1">
    <source>
        <dbReference type="EMBL" id="KAL3750831.1"/>
    </source>
</evidence>
<proteinExistence type="predicted"/>
<gene>
    <name evidence="1" type="ORF">ACJRO7_011768</name>
</gene>
<organism evidence="1 2">
    <name type="scientific">Eucalyptus globulus</name>
    <name type="common">Tasmanian blue gum</name>
    <dbReference type="NCBI Taxonomy" id="34317"/>
    <lineage>
        <taxon>Eukaryota</taxon>
        <taxon>Viridiplantae</taxon>
        <taxon>Streptophyta</taxon>
        <taxon>Embryophyta</taxon>
        <taxon>Tracheophyta</taxon>
        <taxon>Spermatophyta</taxon>
        <taxon>Magnoliopsida</taxon>
        <taxon>eudicotyledons</taxon>
        <taxon>Gunneridae</taxon>
        <taxon>Pentapetalae</taxon>
        <taxon>rosids</taxon>
        <taxon>malvids</taxon>
        <taxon>Myrtales</taxon>
        <taxon>Myrtaceae</taxon>
        <taxon>Myrtoideae</taxon>
        <taxon>Eucalypteae</taxon>
        <taxon>Eucalyptus</taxon>
    </lineage>
</organism>
<dbReference type="EMBL" id="JBJKBG010000002">
    <property type="protein sequence ID" value="KAL3750831.1"/>
    <property type="molecule type" value="Genomic_DNA"/>
</dbReference>
<comment type="caution">
    <text evidence="1">The sequence shown here is derived from an EMBL/GenBank/DDBJ whole genome shotgun (WGS) entry which is preliminary data.</text>
</comment>
<accession>A0ABD3LLX2</accession>